<name>A0A9W7GCP6_9STRA</name>
<keyword evidence="5" id="KW-1185">Reference proteome</keyword>
<organism evidence="4 5">
    <name type="scientific">Triparma columacea</name>
    <dbReference type="NCBI Taxonomy" id="722753"/>
    <lineage>
        <taxon>Eukaryota</taxon>
        <taxon>Sar</taxon>
        <taxon>Stramenopiles</taxon>
        <taxon>Ochrophyta</taxon>
        <taxon>Bolidophyceae</taxon>
        <taxon>Parmales</taxon>
        <taxon>Triparmaceae</taxon>
        <taxon>Triparma</taxon>
    </lineage>
</organism>
<reference evidence="5" key="1">
    <citation type="journal article" date="2023" name="Commun. Biol.">
        <title>Genome analysis of Parmales, the sister group of diatoms, reveals the evolutionary specialization of diatoms from phago-mixotrophs to photoautotrophs.</title>
        <authorList>
            <person name="Ban H."/>
            <person name="Sato S."/>
            <person name="Yoshikawa S."/>
            <person name="Yamada K."/>
            <person name="Nakamura Y."/>
            <person name="Ichinomiya M."/>
            <person name="Sato N."/>
            <person name="Blanc-Mathieu R."/>
            <person name="Endo H."/>
            <person name="Kuwata A."/>
            <person name="Ogata H."/>
        </authorList>
    </citation>
    <scope>NUCLEOTIDE SEQUENCE [LARGE SCALE GENOMIC DNA]</scope>
</reference>
<dbReference type="InterPro" id="IPR013761">
    <property type="entry name" value="SAM/pointed_sf"/>
</dbReference>
<evidence type="ECO:0000313" key="4">
    <source>
        <dbReference type="EMBL" id="GMI42198.1"/>
    </source>
</evidence>
<dbReference type="PANTHER" id="PTHR34730">
    <property type="entry name" value="UNNAMED PRODUCT"/>
    <property type="match status" value="1"/>
</dbReference>
<feature type="transmembrane region" description="Helical" evidence="2">
    <location>
        <begin position="1443"/>
        <end position="1466"/>
    </location>
</feature>
<feature type="domain" description="SAM" evidence="3">
    <location>
        <begin position="1846"/>
        <end position="1916"/>
    </location>
</feature>
<comment type="caution">
    <text evidence="4">The sequence shown here is derived from an EMBL/GenBank/DDBJ whole genome shotgun (WGS) entry which is preliminary data.</text>
</comment>
<protein>
    <recommendedName>
        <fullName evidence="3">SAM domain-containing protein</fullName>
    </recommendedName>
</protein>
<feature type="transmembrane region" description="Helical" evidence="2">
    <location>
        <begin position="1336"/>
        <end position="1362"/>
    </location>
</feature>
<dbReference type="CDD" id="cd09487">
    <property type="entry name" value="SAM_superfamily"/>
    <property type="match status" value="1"/>
</dbReference>
<accession>A0A9W7GCP6</accession>
<keyword evidence="2" id="KW-0812">Transmembrane</keyword>
<evidence type="ECO:0000313" key="5">
    <source>
        <dbReference type="Proteomes" id="UP001165065"/>
    </source>
</evidence>
<gene>
    <name evidence="4" type="ORF">TrCOL_g4629</name>
</gene>
<dbReference type="InterPro" id="IPR017943">
    <property type="entry name" value="Bactericidal_perm-incr_a/b_dom"/>
</dbReference>
<feature type="region of interest" description="Disordered" evidence="1">
    <location>
        <begin position="1747"/>
        <end position="1804"/>
    </location>
</feature>
<keyword evidence="2" id="KW-0472">Membrane</keyword>
<dbReference type="InterPro" id="IPR007498">
    <property type="entry name" value="PqiA-like"/>
</dbReference>
<dbReference type="PROSITE" id="PS50105">
    <property type="entry name" value="SAM_DOMAIN"/>
    <property type="match status" value="1"/>
</dbReference>
<feature type="region of interest" description="Disordered" evidence="1">
    <location>
        <begin position="383"/>
        <end position="406"/>
    </location>
</feature>
<dbReference type="Gene3D" id="3.15.10.10">
    <property type="entry name" value="Bactericidal permeability-increasing protein, domain 1"/>
    <property type="match status" value="1"/>
</dbReference>
<feature type="transmembrane region" description="Helical" evidence="2">
    <location>
        <begin position="1159"/>
        <end position="1181"/>
    </location>
</feature>
<evidence type="ECO:0000256" key="2">
    <source>
        <dbReference type="SAM" id="Phobius"/>
    </source>
</evidence>
<feature type="transmembrane region" description="Helical" evidence="2">
    <location>
        <begin position="1278"/>
        <end position="1305"/>
    </location>
</feature>
<dbReference type="Pfam" id="PF04403">
    <property type="entry name" value="PqiA"/>
    <property type="match status" value="1"/>
</dbReference>
<dbReference type="Proteomes" id="UP001165065">
    <property type="component" value="Unassembled WGS sequence"/>
</dbReference>
<feature type="transmembrane region" description="Helical" evidence="2">
    <location>
        <begin position="1515"/>
        <end position="1536"/>
    </location>
</feature>
<dbReference type="SUPFAM" id="SSF47769">
    <property type="entry name" value="SAM/Pointed domain"/>
    <property type="match status" value="1"/>
</dbReference>
<feature type="transmembrane region" description="Helical" evidence="2">
    <location>
        <begin position="1382"/>
        <end position="1404"/>
    </location>
</feature>
<keyword evidence="2" id="KW-1133">Transmembrane helix</keyword>
<proteinExistence type="predicted"/>
<evidence type="ECO:0000259" key="3">
    <source>
        <dbReference type="PROSITE" id="PS50105"/>
    </source>
</evidence>
<dbReference type="EMBL" id="BRYA01000167">
    <property type="protein sequence ID" value="GMI42198.1"/>
    <property type="molecule type" value="Genomic_DNA"/>
</dbReference>
<dbReference type="GO" id="GO:0008289">
    <property type="term" value="F:lipid binding"/>
    <property type="evidence" value="ECO:0007669"/>
    <property type="project" value="InterPro"/>
</dbReference>
<dbReference type="Gene3D" id="1.10.150.50">
    <property type="entry name" value="Transcription Factor, Ets-1"/>
    <property type="match status" value="1"/>
</dbReference>
<feature type="transmembrane region" description="Helical" evidence="2">
    <location>
        <begin position="1238"/>
        <end position="1258"/>
    </location>
</feature>
<evidence type="ECO:0000256" key="1">
    <source>
        <dbReference type="SAM" id="MobiDB-lite"/>
    </source>
</evidence>
<dbReference type="SUPFAM" id="SSF55394">
    <property type="entry name" value="Bactericidal permeability-increasing protein, BPI"/>
    <property type="match status" value="1"/>
</dbReference>
<dbReference type="PANTHER" id="PTHR34730:SF1">
    <property type="entry name" value="PARAQUAT-INDUCIBLE PROTEIN A"/>
    <property type="match status" value="1"/>
</dbReference>
<dbReference type="InterPro" id="IPR001660">
    <property type="entry name" value="SAM"/>
</dbReference>
<feature type="region of interest" description="Disordered" evidence="1">
    <location>
        <begin position="1"/>
        <end position="25"/>
    </location>
</feature>
<dbReference type="OrthoDB" id="190846at2759"/>
<sequence length="1917" mass="212506">MTERFAGSSLRRVAPPGGTTQTITKAPPREILDSKRIPIMETVETELHYQEGILDEGTRRRNREFKRRMDAVQERQTAWSERLGKEERERDLEHDHVMKNIEDLFNTTVKGIWDKIEEDFSVFHRVHIPPLEERMKVQEEDFEYFVYTTVPRLIDECTETIARRVEKARETFIIENTKVSKREEKIVARFERHVGKTLQGMEDENATRVSKLRLLTEEIDVPERVDEREEEVRITKIMRELIEVRRMIKEEKEERATEDGVVLDQMLATQEKLQKSQSRHLSDDDCSWDYFASSCAPSPGSGTCCEYRYEAWDFTLSQSCRSKTCPTNTPAPTPSPVPICGVGDGDPDDCCGWSFGTGSCVPESSCSYQYKFGDLTLDKSCRIDPAGDQGSDAPTPSNGGDDGSGDSGGVKGALATFLQRFTIAVPDPEPIPADTGVGMVMMTLSNLECKNIYLSTLGAENIGRNTMKYNIGGLGATCSGDWAFEYGYTNDSGDFVKLTDGNGYLALVVADSSAGLELTLNKDDKDYTAKSVSADGCELNINIVTLEFGGSLEAWIVDLFSGPIELVVETQLGNILCADDGLIEKGLSDSINPLIEKFNTEIAPEFLNNEPDPQPLVWQGEDYVKWTQQSWLDLVDGAVDLLGVCLPINDIVGIIVGSSGNLQLTNLNVSTNVTVPGYAEMTLGLDGVNATGLNTFSNFDVLEVLPSMIYSLKEEVDLDEFGIQVGASVDLEPLEQLAGSVPLHSEFVVSLGISELKTNIINFLAVKADEAKTLYIEQLIKSPTCLAAALDSANFTDLGLSVSISNFEMSPRKVEDGVLEDQIDDFINVFASVMLDDFDAWVKDFIAGAVQGPAKTLANKAITNIISSVDTTCPVHEEWQHDKWEFLDFNNAMEIILSPKVDSLHREGQRPAPFDAADFMNEELLQRIKDGFLSPEGINQFADCIVGGILSAIGPSVDISPMDGFRLQVKDIYVEGLDTFYSLNVSTPDPYNVKAEIGLGDKNIGNFGFGMKVVIEFGDSKDELDVKFRFSDLSIALEALAKVKVATLMNMRLEQMSQPSCLMSTLDDLALEEMAIAMGDAEIDIGITTLSSTTRWLFGGTKTSALLNKVFKAMFLGATPVVNELLGKMIDGQDTICLNSGTPPKDDGSLADDAGAAPWVAVLTAQHTLGFIFLCVLLYLYRYRSRSNARKKKLKLAEKAIEAGNFDDAEDILSGMKGRTDWNTALVFHPDISPLMRYGVVVVQLCLLCLFVVVNLQPGASVDLYLKIAQDPIVIEDLFLFTLAGTISDMLNAGVYFLAIVIILFSGCYPYCKVITQLVCWCLPTSKLSPKRRESVLLFVGAIGKWSLVDTFVLFLMMIAFNMKIALQNGELKADVFIVTKFGFYGFLFATMASLSMGSLVLWFHRYTTNYIELEEGGPEMSLSEMKHRYGKLLVRSTERGRWVVTITLTLTAAFCIWGSILPSFRFNIEGLAGMALELTPDVNPTTYYSLISVGLTLPYASLDPNDIMLRWCQATYFIFSLICPLCYLAGLWMLWCKPMTLASQRTWFVMTEVFSEWAAMEVFVISIVACSAQIGQLAYFMVGGACDEIDLILQEAMKVDKEIANFVQEPTCFGVAAYLEAGAYFLGVGCLIFTVVGRYLQDFCHRGLEDRLKNSPAAKEGRDMAQRLTEMDTNGRFSAMVQENGMQGGEEPDESVGRKKEKMGCMNRNLFHFCDRFGLLEVVDEELDERVTLGFAMEDVEEHVDGIESPQRTQRTHAIATPPPPPVNNDNGVRNPMRGGGRASEEDVQVDEPSRQSALSRRASNVVGKIEERLGEQTKKVSWGGGRKKSEPKFVKLTECRLNKMSLADIGSSLDELGLGKYSEAFMNEGIDGPVLVAMTFDMEGMDECLRDEIGIEKKLERAKLKGWITKMMKQE</sequence>